<keyword evidence="3" id="KW-1185">Reference proteome</keyword>
<evidence type="ECO:0000313" key="2">
    <source>
        <dbReference type="EMBL" id="RSL55221.1"/>
    </source>
</evidence>
<protein>
    <submittedName>
        <fullName evidence="2">Uncharacterized protein</fullName>
    </submittedName>
</protein>
<accession>A0A428PQB3</accession>
<reference evidence="2 3" key="1">
    <citation type="submission" date="2017-06" db="EMBL/GenBank/DDBJ databases">
        <title>Comparative genomic analysis of Ambrosia Fusariam Clade fungi.</title>
        <authorList>
            <person name="Stajich J.E."/>
            <person name="Carrillo J."/>
            <person name="Kijimoto T."/>
            <person name="Eskalen A."/>
            <person name="O'Donnell K."/>
            <person name="Kasson M."/>
        </authorList>
    </citation>
    <scope>NUCLEOTIDE SEQUENCE [LARGE SCALE GENOMIC DNA]</scope>
    <source>
        <strain evidence="2 3">NRRL62584</strain>
    </source>
</reference>
<sequence>MSIPPSCHISSPHTIFVLLLLRIAFRVPGNIANSPEWQTQHSTMSPDKDEIHIIEVFGSNVFFIIVEAGITDIQDGIWSPPAPFSSLFGPIGRLSLSPNSICVFAASVAL</sequence>
<dbReference type="AlphaFoldDB" id="A0A428PQB3"/>
<name>A0A428PQB3_9HYPO</name>
<keyword evidence="1" id="KW-0732">Signal</keyword>
<dbReference type="Proteomes" id="UP000288168">
    <property type="component" value="Unassembled WGS sequence"/>
</dbReference>
<evidence type="ECO:0000256" key="1">
    <source>
        <dbReference type="SAM" id="SignalP"/>
    </source>
</evidence>
<gene>
    <name evidence="2" type="ORF">CEP54_009478</name>
</gene>
<feature type="chain" id="PRO_5018997829" evidence="1">
    <location>
        <begin position="33"/>
        <end position="110"/>
    </location>
</feature>
<dbReference type="EMBL" id="NKCI01000103">
    <property type="protein sequence ID" value="RSL55221.1"/>
    <property type="molecule type" value="Genomic_DNA"/>
</dbReference>
<comment type="caution">
    <text evidence="2">The sequence shown here is derived from an EMBL/GenBank/DDBJ whole genome shotgun (WGS) entry which is preliminary data.</text>
</comment>
<evidence type="ECO:0000313" key="3">
    <source>
        <dbReference type="Proteomes" id="UP000288168"/>
    </source>
</evidence>
<proteinExistence type="predicted"/>
<feature type="signal peptide" evidence="1">
    <location>
        <begin position="1"/>
        <end position="32"/>
    </location>
</feature>
<organism evidence="2 3">
    <name type="scientific">Fusarium duplospermum</name>
    <dbReference type="NCBI Taxonomy" id="1325734"/>
    <lineage>
        <taxon>Eukaryota</taxon>
        <taxon>Fungi</taxon>
        <taxon>Dikarya</taxon>
        <taxon>Ascomycota</taxon>
        <taxon>Pezizomycotina</taxon>
        <taxon>Sordariomycetes</taxon>
        <taxon>Hypocreomycetidae</taxon>
        <taxon>Hypocreales</taxon>
        <taxon>Nectriaceae</taxon>
        <taxon>Fusarium</taxon>
        <taxon>Fusarium solani species complex</taxon>
    </lineage>
</organism>